<reference evidence="2 3" key="1">
    <citation type="submission" date="2021-08" db="EMBL/GenBank/DDBJ databases">
        <title>Draft Genome Sequence of Phanerochaete sordida strain YK-624.</title>
        <authorList>
            <person name="Mori T."/>
            <person name="Dohra H."/>
            <person name="Suzuki T."/>
            <person name="Kawagishi H."/>
            <person name="Hirai H."/>
        </authorList>
    </citation>
    <scope>NUCLEOTIDE SEQUENCE [LARGE SCALE GENOMIC DNA]</scope>
    <source>
        <strain evidence="2 3">YK-624</strain>
    </source>
</reference>
<dbReference type="EMBL" id="BPQB01000088">
    <property type="protein sequence ID" value="GJE98446.1"/>
    <property type="molecule type" value="Genomic_DNA"/>
</dbReference>
<feature type="compositionally biased region" description="Polar residues" evidence="1">
    <location>
        <begin position="53"/>
        <end position="66"/>
    </location>
</feature>
<proteinExistence type="predicted"/>
<evidence type="ECO:0000313" key="3">
    <source>
        <dbReference type="Proteomes" id="UP000703269"/>
    </source>
</evidence>
<feature type="region of interest" description="Disordered" evidence="1">
    <location>
        <begin position="38"/>
        <end position="70"/>
    </location>
</feature>
<dbReference type="AlphaFoldDB" id="A0A9P3GPF5"/>
<comment type="caution">
    <text evidence="2">The sequence shown here is derived from an EMBL/GenBank/DDBJ whole genome shotgun (WGS) entry which is preliminary data.</text>
</comment>
<protein>
    <submittedName>
        <fullName evidence="2">Uncharacterized protein</fullName>
    </submittedName>
</protein>
<dbReference type="Proteomes" id="UP000703269">
    <property type="component" value="Unassembled WGS sequence"/>
</dbReference>
<evidence type="ECO:0000256" key="1">
    <source>
        <dbReference type="SAM" id="MobiDB-lite"/>
    </source>
</evidence>
<evidence type="ECO:0000313" key="2">
    <source>
        <dbReference type="EMBL" id="GJE98446.1"/>
    </source>
</evidence>
<organism evidence="2 3">
    <name type="scientific">Phanerochaete sordida</name>
    <dbReference type="NCBI Taxonomy" id="48140"/>
    <lineage>
        <taxon>Eukaryota</taxon>
        <taxon>Fungi</taxon>
        <taxon>Dikarya</taxon>
        <taxon>Basidiomycota</taxon>
        <taxon>Agaricomycotina</taxon>
        <taxon>Agaricomycetes</taxon>
        <taxon>Polyporales</taxon>
        <taxon>Phanerochaetaceae</taxon>
        <taxon>Phanerochaete</taxon>
    </lineage>
</organism>
<name>A0A9P3GPF5_9APHY</name>
<gene>
    <name evidence="2" type="ORF">PsYK624_146760</name>
</gene>
<sequence length="88" mass="9473">MGIIDNMHLFPCNTPASSCCRSPGLPFVEHTRTLDLSSTSVRRQGAEHISKWRTPSSSAPAGTQSAAERCRHEHAVVDIAGAKTARNT</sequence>
<keyword evidence="3" id="KW-1185">Reference proteome</keyword>
<accession>A0A9P3GPF5</accession>